<keyword evidence="4" id="KW-0677">Repeat</keyword>
<evidence type="ECO:0000256" key="5">
    <source>
        <dbReference type="ARBA" id="ARBA00023242"/>
    </source>
</evidence>
<evidence type="ECO:0000256" key="6">
    <source>
        <dbReference type="ARBA" id="ARBA00025767"/>
    </source>
</evidence>
<evidence type="ECO:0000256" key="7">
    <source>
        <dbReference type="SAM" id="MobiDB-lite"/>
    </source>
</evidence>
<dbReference type="GeneID" id="6494131"/>
<dbReference type="Pfam" id="PF00400">
    <property type="entry name" value="WD40"/>
    <property type="match status" value="1"/>
</dbReference>
<dbReference type="SUPFAM" id="SSF50978">
    <property type="entry name" value="WD40 repeat-like"/>
    <property type="match status" value="1"/>
</dbReference>
<feature type="compositionally biased region" description="Acidic residues" evidence="7">
    <location>
        <begin position="1"/>
        <end position="10"/>
    </location>
</feature>
<dbReference type="OMA" id="DLNRATY"/>
<dbReference type="InterPro" id="IPR015943">
    <property type="entry name" value="WD40/YVTN_repeat-like_dom_sf"/>
</dbReference>
<reference evidence="8 9" key="1">
    <citation type="journal article" date="2007" name="Nature">
        <title>Evolution of genes and genomes on the Drosophila phylogeny.</title>
        <authorList>
            <consortium name="Drosophila 12 Genomes Consortium"/>
            <person name="Clark A.G."/>
            <person name="Eisen M.B."/>
            <person name="Smith D.R."/>
            <person name="Bergman C.M."/>
            <person name="Oliver B."/>
            <person name="Markow T.A."/>
            <person name="Kaufman T.C."/>
            <person name="Kellis M."/>
            <person name="Gelbart W."/>
            <person name="Iyer V.N."/>
            <person name="Pollard D.A."/>
            <person name="Sackton T.B."/>
            <person name="Larracuente A.M."/>
            <person name="Singh N.D."/>
            <person name="Abad J.P."/>
            <person name="Abt D.N."/>
            <person name="Adryan B."/>
            <person name="Aguade M."/>
            <person name="Akashi H."/>
            <person name="Anderson W.W."/>
            <person name="Aquadro C.F."/>
            <person name="Ardell D.H."/>
            <person name="Arguello R."/>
            <person name="Artieri C.G."/>
            <person name="Barbash D.A."/>
            <person name="Barker D."/>
            <person name="Barsanti P."/>
            <person name="Batterham P."/>
            <person name="Batzoglou S."/>
            <person name="Begun D."/>
            <person name="Bhutkar A."/>
            <person name="Blanco E."/>
            <person name="Bosak S.A."/>
            <person name="Bradley R.K."/>
            <person name="Brand A.D."/>
            <person name="Brent M.R."/>
            <person name="Brooks A.N."/>
            <person name="Brown R.H."/>
            <person name="Butlin R.K."/>
            <person name="Caggese C."/>
            <person name="Calvi B.R."/>
            <person name="Bernardo de Carvalho A."/>
            <person name="Caspi A."/>
            <person name="Castrezana S."/>
            <person name="Celniker S.E."/>
            <person name="Chang J.L."/>
            <person name="Chapple C."/>
            <person name="Chatterji S."/>
            <person name="Chinwalla A."/>
            <person name="Civetta A."/>
            <person name="Clifton S.W."/>
            <person name="Comeron J.M."/>
            <person name="Costello J.C."/>
            <person name="Coyne J.A."/>
            <person name="Daub J."/>
            <person name="David R.G."/>
            <person name="Delcher A.L."/>
            <person name="Delehaunty K."/>
            <person name="Do C.B."/>
            <person name="Ebling H."/>
            <person name="Edwards K."/>
            <person name="Eickbush T."/>
            <person name="Evans J.D."/>
            <person name="Filipski A."/>
            <person name="Findeiss S."/>
            <person name="Freyhult E."/>
            <person name="Fulton L."/>
            <person name="Fulton R."/>
            <person name="Garcia A.C."/>
            <person name="Gardiner A."/>
            <person name="Garfield D.A."/>
            <person name="Garvin B.E."/>
            <person name="Gibson G."/>
            <person name="Gilbert D."/>
            <person name="Gnerre S."/>
            <person name="Godfrey J."/>
            <person name="Good R."/>
            <person name="Gotea V."/>
            <person name="Gravely B."/>
            <person name="Greenberg A.J."/>
            <person name="Griffiths-Jones S."/>
            <person name="Gross S."/>
            <person name="Guigo R."/>
            <person name="Gustafson E.A."/>
            <person name="Haerty W."/>
            <person name="Hahn M.W."/>
            <person name="Halligan D.L."/>
            <person name="Halpern A.L."/>
            <person name="Halter G.M."/>
            <person name="Han M.V."/>
            <person name="Heger A."/>
            <person name="Hillier L."/>
            <person name="Hinrichs A.S."/>
            <person name="Holmes I."/>
            <person name="Hoskins R.A."/>
            <person name="Hubisz M.J."/>
            <person name="Hultmark D."/>
            <person name="Huntley M.A."/>
            <person name="Jaffe D.B."/>
            <person name="Jagadeeshan S."/>
            <person name="Jeck W.R."/>
            <person name="Johnson J."/>
            <person name="Jones C.D."/>
            <person name="Jordan W.C."/>
            <person name="Karpen G.H."/>
            <person name="Kataoka E."/>
            <person name="Keightley P.D."/>
            <person name="Kheradpour P."/>
            <person name="Kirkness E.F."/>
            <person name="Koerich L.B."/>
            <person name="Kristiansen K."/>
            <person name="Kudrna D."/>
            <person name="Kulathinal R.J."/>
            <person name="Kumar S."/>
            <person name="Kwok R."/>
            <person name="Lander E."/>
            <person name="Langley C.H."/>
            <person name="Lapoint R."/>
            <person name="Lazzaro B.P."/>
            <person name="Lee S.J."/>
            <person name="Levesque L."/>
            <person name="Li R."/>
            <person name="Lin C.F."/>
            <person name="Lin M.F."/>
            <person name="Lindblad-Toh K."/>
            <person name="Llopart A."/>
            <person name="Long M."/>
            <person name="Low L."/>
            <person name="Lozovsky E."/>
            <person name="Lu J."/>
            <person name="Luo M."/>
            <person name="Machado C.A."/>
            <person name="Makalowski W."/>
            <person name="Marzo M."/>
            <person name="Matsuda M."/>
            <person name="Matzkin L."/>
            <person name="McAllister B."/>
            <person name="McBride C.S."/>
            <person name="McKernan B."/>
            <person name="McKernan K."/>
            <person name="Mendez-Lago M."/>
            <person name="Minx P."/>
            <person name="Mollenhauer M.U."/>
            <person name="Montooth K."/>
            <person name="Mount S.M."/>
            <person name="Mu X."/>
            <person name="Myers E."/>
            <person name="Negre B."/>
            <person name="Newfeld S."/>
            <person name="Nielsen R."/>
            <person name="Noor M.A."/>
            <person name="O'Grady P."/>
            <person name="Pachter L."/>
            <person name="Papaceit M."/>
            <person name="Parisi M.J."/>
            <person name="Parisi M."/>
            <person name="Parts L."/>
            <person name="Pedersen J.S."/>
            <person name="Pesole G."/>
            <person name="Phillippy A.M."/>
            <person name="Ponting C.P."/>
            <person name="Pop M."/>
            <person name="Porcelli D."/>
            <person name="Powell J.R."/>
            <person name="Prohaska S."/>
            <person name="Pruitt K."/>
            <person name="Puig M."/>
            <person name="Quesneville H."/>
            <person name="Ram K.R."/>
            <person name="Rand D."/>
            <person name="Rasmussen M.D."/>
            <person name="Reed L.K."/>
            <person name="Reenan R."/>
            <person name="Reily A."/>
            <person name="Remington K.A."/>
            <person name="Rieger T.T."/>
            <person name="Ritchie M.G."/>
            <person name="Robin C."/>
            <person name="Rogers Y.H."/>
            <person name="Rohde C."/>
            <person name="Rozas J."/>
            <person name="Rubenfield M.J."/>
            <person name="Ruiz A."/>
            <person name="Russo S."/>
            <person name="Salzberg S.L."/>
            <person name="Sanchez-Gracia A."/>
            <person name="Saranga D.J."/>
            <person name="Sato H."/>
            <person name="Schaeffer S.W."/>
            <person name="Schatz M.C."/>
            <person name="Schlenke T."/>
            <person name="Schwartz R."/>
            <person name="Segarra C."/>
            <person name="Singh R.S."/>
            <person name="Sirot L."/>
            <person name="Sirota M."/>
            <person name="Sisneros N.B."/>
            <person name="Smith C.D."/>
            <person name="Smith T.F."/>
            <person name="Spieth J."/>
            <person name="Stage D.E."/>
            <person name="Stark A."/>
            <person name="Stephan W."/>
            <person name="Strausberg R.L."/>
            <person name="Strempel S."/>
            <person name="Sturgill D."/>
            <person name="Sutton G."/>
            <person name="Sutton G.G."/>
            <person name="Tao W."/>
            <person name="Teichmann S."/>
            <person name="Tobari Y.N."/>
            <person name="Tomimura Y."/>
            <person name="Tsolas J.M."/>
            <person name="Valente V.L."/>
            <person name="Venter E."/>
            <person name="Venter J.C."/>
            <person name="Vicario S."/>
            <person name="Vieira F.G."/>
            <person name="Vilella A.J."/>
            <person name="Villasante A."/>
            <person name="Walenz B."/>
            <person name="Wang J."/>
            <person name="Wasserman M."/>
            <person name="Watts T."/>
            <person name="Wilson D."/>
            <person name="Wilson R.K."/>
            <person name="Wing R.A."/>
            <person name="Wolfner M.F."/>
            <person name="Wong A."/>
            <person name="Wong G.K."/>
            <person name="Wu C.I."/>
            <person name="Wu G."/>
            <person name="Yamamoto D."/>
            <person name="Yang H.P."/>
            <person name="Yang S.P."/>
            <person name="Yorke J.A."/>
            <person name="Yoshida K."/>
            <person name="Zdobnov E."/>
            <person name="Zhang P."/>
            <person name="Zhang Y."/>
            <person name="Zimin A.V."/>
            <person name="Baldwin J."/>
            <person name="Abdouelleil A."/>
            <person name="Abdulkadir J."/>
            <person name="Abebe A."/>
            <person name="Abera B."/>
            <person name="Abreu J."/>
            <person name="Acer S.C."/>
            <person name="Aftuck L."/>
            <person name="Alexander A."/>
            <person name="An P."/>
            <person name="Anderson E."/>
            <person name="Anderson S."/>
            <person name="Arachi H."/>
            <person name="Azer M."/>
            <person name="Bachantsang P."/>
            <person name="Barry A."/>
            <person name="Bayul T."/>
            <person name="Berlin A."/>
            <person name="Bessette D."/>
            <person name="Bloom T."/>
            <person name="Blye J."/>
            <person name="Boguslavskiy L."/>
            <person name="Bonnet C."/>
            <person name="Boukhgalter B."/>
            <person name="Bourzgui I."/>
            <person name="Brown A."/>
            <person name="Cahill P."/>
            <person name="Channer S."/>
            <person name="Cheshatsang Y."/>
            <person name="Chuda L."/>
            <person name="Citroen M."/>
            <person name="Collymore A."/>
            <person name="Cooke P."/>
            <person name="Costello M."/>
            <person name="D'Aco K."/>
            <person name="Daza R."/>
            <person name="De Haan G."/>
            <person name="DeGray S."/>
            <person name="DeMaso C."/>
            <person name="Dhargay N."/>
            <person name="Dooley K."/>
            <person name="Dooley E."/>
            <person name="Doricent M."/>
            <person name="Dorje P."/>
            <person name="Dorjee K."/>
            <person name="Dupes A."/>
            <person name="Elong R."/>
            <person name="Falk J."/>
            <person name="Farina A."/>
            <person name="Faro S."/>
            <person name="Ferguson D."/>
            <person name="Fisher S."/>
            <person name="Foley C.D."/>
            <person name="Franke A."/>
            <person name="Friedrich D."/>
            <person name="Gadbois L."/>
            <person name="Gearin G."/>
            <person name="Gearin C.R."/>
            <person name="Giannoukos G."/>
            <person name="Goode T."/>
            <person name="Graham J."/>
            <person name="Grandbois E."/>
            <person name="Grewal S."/>
            <person name="Gyaltsen K."/>
            <person name="Hafez N."/>
            <person name="Hagos B."/>
            <person name="Hall J."/>
            <person name="Henson C."/>
            <person name="Hollinger A."/>
            <person name="Honan T."/>
            <person name="Huard M.D."/>
            <person name="Hughes L."/>
            <person name="Hurhula B."/>
            <person name="Husby M.E."/>
            <person name="Kamat A."/>
            <person name="Kanga B."/>
            <person name="Kashin S."/>
            <person name="Khazanovich D."/>
            <person name="Kisner P."/>
            <person name="Lance K."/>
            <person name="Lara M."/>
            <person name="Lee W."/>
            <person name="Lennon N."/>
            <person name="Letendre F."/>
            <person name="LeVine R."/>
            <person name="Lipovsky A."/>
            <person name="Liu X."/>
            <person name="Liu J."/>
            <person name="Liu S."/>
            <person name="Lokyitsang T."/>
            <person name="Lokyitsang Y."/>
            <person name="Lubonja R."/>
            <person name="Lui A."/>
            <person name="MacDonald P."/>
            <person name="Magnisalis V."/>
            <person name="Maru K."/>
            <person name="Matthews C."/>
            <person name="McCusker W."/>
            <person name="McDonough S."/>
            <person name="Mehta T."/>
            <person name="Meldrim J."/>
            <person name="Meneus L."/>
            <person name="Mihai O."/>
            <person name="Mihalev A."/>
            <person name="Mihova T."/>
            <person name="Mittelman R."/>
            <person name="Mlenga V."/>
            <person name="Montmayeur A."/>
            <person name="Mulrain L."/>
            <person name="Navidi A."/>
            <person name="Naylor J."/>
            <person name="Negash T."/>
            <person name="Nguyen T."/>
            <person name="Nguyen N."/>
            <person name="Nicol R."/>
            <person name="Norbu C."/>
            <person name="Norbu N."/>
            <person name="Novod N."/>
            <person name="O'Neill B."/>
            <person name="Osman S."/>
            <person name="Markiewicz E."/>
            <person name="Oyono O.L."/>
            <person name="Patti C."/>
            <person name="Phunkhang P."/>
            <person name="Pierre F."/>
            <person name="Priest M."/>
            <person name="Raghuraman S."/>
            <person name="Rege F."/>
            <person name="Reyes R."/>
            <person name="Rise C."/>
            <person name="Rogov P."/>
            <person name="Ross K."/>
            <person name="Ryan E."/>
            <person name="Settipalli S."/>
            <person name="Shea T."/>
            <person name="Sherpa N."/>
            <person name="Shi L."/>
            <person name="Shih D."/>
            <person name="Sparrow T."/>
            <person name="Spaulding J."/>
            <person name="Stalker J."/>
            <person name="Stange-Thomann N."/>
            <person name="Stavropoulos S."/>
            <person name="Stone C."/>
            <person name="Strader C."/>
            <person name="Tesfaye S."/>
            <person name="Thomson T."/>
            <person name="Thoulutsang Y."/>
            <person name="Thoulutsang D."/>
            <person name="Topham K."/>
            <person name="Topping I."/>
            <person name="Tsamla T."/>
            <person name="Vassiliev H."/>
            <person name="Vo A."/>
            <person name="Wangchuk T."/>
            <person name="Wangdi T."/>
            <person name="Weiand M."/>
            <person name="Wilkinson J."/>
            <person name="Wilson A."/>
            <person name="Yadav S."/>
            <person name="Young G."/>
            <person name="Yu Q."/>
            <person name="Zembek L."/>
            <person name="Zhong D."/>
            <person name="Zimmer A."/>
            <person name="Zwirko Z."/>
            <person name="Jaffe D.B."/>
            <person name="Alvarez P."/>
            <person name="Brockman W."/>
            <person name="Butler J."/>
            <person name="Chin C."/>
            <person name="Gnerre S."/>
            <person name="Grabherr M."/>
            <person name="Kleber M."/>
            <person name="Mauceli E."/>
            <person name="MacCallum I."/>
        </authorList>
    </citation>
    <scope>NUCLEOTIDE SEQUENCE [LARGE SCALE GENOMIC DNA]</scope>
    <source>
        <strain evidence="9">Tucson 14024-0371.13</strain>
    </source>
</reference>
<dbReference type="PANTHER" id="PTHR18359">
    <property type="entry name" value="WD-REPEAT PROTEIN-RELATED"/>
    <property type="match status" value="1"/>
</dbReference>
<evidence type="ECO:0000256" key="4">
    <source>
        <dbReference type="ARBA" id="ARBA00022737"/>
    </source>
</evidence>
<dbReference type="GO" id="GO:0006364">
    <property type="term" value="P:rRNA processing"/>
    <property type="evidence" value="ECO:0007669"/>
    <property type="project" value="UniProtKB-KW"/>
</dbReference>
<gene>
    <name evidence="8" type="primary">Dana\GF11267</name>
    <name evidence="8" type="synonym">dana_GLEANR_11336</name>
    <name evidence="8" type="ORF">GF11267</name>
</gene>
<comment type="similarity">
    <text evidence="6">Belongs to the WD repeat UTP18 family.</text>
</comment>
<dbReference type="PhylomeDB" id="B3MFN7"/>
<dbReference type="Gene3D" id="2.130.10.10">
    <property type="entry name" value="YVTN repeat-like/Quinoprotein amine dehydrogenase"/>
    <property type="match status" value="1"/>
</dbReference>
<dbReference type="GO" id="GO:0007405">
    <property type="term" value="P:neuroblast proliferation"/>
    <property type="evidence" value="ECO:0007669"/>
    <property type="project" value="EnsemblMetazoa"/>
</dbReference>
<dbReference type="InterPro" id="IPR036322">
    <property type="entry name" value="WD40_repeat_dom_sf"/>
</dbReference>
<evidence type="ECO:0008006" key="10">
    <source>
        <dbReference type="Google" id="ProtNLM"/>
    </source>
</evidence>
<name>B3MFN7_DROAN</name>
<feature type="region of interest" description="Disordered" evidence="7">
    <location>
        <begin position="71"/>
        <end position="128"/>
    </location>
</feature>
<dbReference type="EMBL" id="CH902619">
    <property type="protein sequence ID" value="EDV37727.1"/>
    <property type="molecule type" value="Genomic_DNA"/>
</dbReference>
<dbReference type="CTD" id="36831"/>
<evidence type="ECO:0000313" key="9">
    <source>
        <dbReference type="Proteomes" id="UP000007801"/>
    </source>
</evidence>
<dbReference type="GO" id="GO:0048132">
    <property type="term" value="P:female germ-line stem cell asymmetric division"/>
    <property type="evidence" value="ECO:0007669"/>
    <property type="project" value="EnsemblMetazoa"/>
</dbReference>
<dbReference type="STRING" id="7217.B3MFN7"/>
<keyword evidence="5" id="KW-0539">Nucleus</keyword>
<organism evidence="8 9">
    <name type="scientific">Drosophila ananassae</name>
    <name type="common">Fruit fly</name>
    <dbReference type="NCBI Taxonomy" id="7217"/>
    <lineage>
        <taxon>Eukaryota</taxon>
        <taxon>Metazoa</taxon>
        <taxon>Ecdysozoa</taxon>
        <taxon>Arthropoda</taxon>
        <taxon>Hexapoda</taxon>
        <taxon>Insecta</taxon>
        <taxon>Pterygota</taxon>
        <taxon>Neoptera</taxon>
        <taxon>Endopterygota</taxon>
        <taxon>Diptera</taxon>
        <taxon>Brachycera</taxon>
        <taxon>Muscomorpha</taxon>
        <taxon>Ephydroidea</taxon>
        <taxon>Drosophilidae</taxon>
        <taxon>Drosophila</taxon>
        <taxon>Sophophora</taxon>
    </lineage>
</organism>
<dbReference type="FunCoup" id="B3MFN7">
    <property type="interactions" value="2031"/>
</dbReference>
<dbReference type="HOGENOM" id="CLU_011055_3_0_1"/>
<dbReference type="PANTHER" id="PTHR18359:SF0">
    <property type="entry name" value="U3 SMALL NUCLEOLAR RNA-ASSOCIATED PROTEIN 18 HOMOLOG"/>
    <property type="match status" value="1"/>
</dbReference>
<dbReference type="InterPro" id="IPR045161">
    <property type="entry name" value="Utp18"/>
</dbReference>
<keyword evidence="9" id="KW-1185">Reference proteome</keyword>
<dbReference type="eggNOG" id="KOG2055">
    <property type="taxonomic scope" value="Eukaryota"/>
</dbReference>
<dbReference type="Proteomes" id="UP000007801">
    <property type="component" value="Unassembled WGS sequence"/>
</dbReference>
<accession>B3MFN7</accession>
<evidence type="ECO:0000256" key="1">
    <source>
        <dbReference type="ARBA" id="ARBA00004604"/>
    </source>
</evidence>
<keyword evidence="2" id="KW-0698">rRNA processing</keyword>
<comment type="subcellular location">
    <subcellularLocation>
        <location evidence="1">Nucleus</location>
        <location evidence="1">Nucleolus</location>
    </subcellularLocation>
</comment>
<sequence length="505" mass="56472">MSSDESSDGLEELKELMALYGQEKEKKESGKKPFVPKASQAKELNYVEVPMEKVILGDKQRFLANLAKSVGAKWNHSDDDGEKEQSVGYDKAGNKRKPAWSDSDDEDLKVGDVKKQTKHTGPLNHLRKDRSYKEYLTARFQRTLNQPKWAEKKEKNSEDEYASSDEELLQTVGFIDHKAKRLDLLPKTLAFKRVKDLNRSTYSEGVPSSVQFHPTSTAALVSGANCVATIYTVDGQKNEKLHSMRFKKFPLICSRIAPCGTKAFFGSVRKFYYAYDLLEAKESQLTLPGDMESMHNFEVSPCGKFIVAAGKFGAIHLLTSNTNELLHSFKQEGGVRGLCWTGDSKRVLVVGASTNVNVLSLRQNVIEHSFLDDGCIHGQVIRLSPNQRLLATGSDEGVVNVYDYESVYSSSAPQPEKSFLNLRTGIKDLQFNHTSELLAMASSKAPNCVKLAHFPSATVYSNFPSQNESVGHVTSMSFSPHSSFLAFATKHKFVPLFRLKYFKNY</sequence>
<keyword evidence="3" id="KW-0853">WD repeat</keyword>
<dbReference type="SMART" id="SM00320">
    <property type="entry name" value="WD40"/>
    <property type="match status" value="3"/>
</dbReference>
<dbReference type="AlphaFoldDB" id="B3MFN7"/>
<feature type="compositionally biased region" description="Basic and acidic residues" evidence="7">
    <location>
        <begin position="22"/>
        <end position="31"/>
    </location>
</feature>
<dbReference type="InParanoid" id="B3MFN7"/>
<evidence type="ECO:0000313" key="8">
    <source>
        <dbReference type="EMBL" id="EDV37727.1"/>
    </source>
</evidence>
<evidence type="ECO:0000256" key="2">
    <source>
        <dbReference type="ARBA" id="ARBA00022552"/>
    </source>
</evidence>
<dbReference type="GO" id="GO:0030532">
    <property type="term" value="C:small nuclear ribonucleoprotein complex"/>
    <property type="evidence" value="ECO:0007669"/>
    <property type="project" value="EnsemblMetazoa"/>
</dbReference>
<dbReference type="OrthoDB" id="1935146at2759"/>
<evidence type="ECO:0000256" key="3">
    <source>
        <dbReference type="ARBA" id="ARBA00022574"/>
    </source>
</evidence>
<protein>
    <recommendedName>
        <fullName evidence="10">U3 small nucleolar RNA-associated protein 18 homolog</fullName>
    </recommendedName>
</protein>
<dbReference type="KEGG" id="dan:6494131"/>
<proteinExistence type="inferred from homology"/>
<dbReference type="InterPro" id="IPR001680">
    <property type="entry name" value="WD40_rpt"/>
</dbReference>
<dbReference type="SMR" id="B3MFN7"/>
<feature type="region of interest" description="Disordered" evidence="7">
    <location>
        <begin position="1"/>
        <end position="41"/>
    </location>
</feature>
<dbReference type="GO" id="GO:0032040">
    <property type="term" value="C:small-subunit processome"/>
    <property type="evidence" value="ECO:0007669"/>
    <property type="project" value="TreeGrafter"/>
</dbReference>
<dbReference type="GO" id="GO:0042585">
    <property type="term" value="C:germinal vesicle"/>
    <property type="evidence" value="ECO:0007669"/>
    <property type="project" value="EnsemblMetazoa"/>
</dbReference>
<dbReference type="GO" id="GO:0034388">
    <property type="term" value="C:Pwp2p-containing subcomplex of 90S preribosome"/>
    <property type="evidence" value="ECO:0007669"/>
    <property type="project" value="TreeGrafter"/>
</dbReference>